<accession>A0A6L3W322</accession>
<keyword evidence="2" id="KW-0472">Membrane</keyword>
<dbReference type="EMBL" id="WBMR01000016">
    <property type="protein sequence ID" value="KAB2385996.1"/>
    <property type="molecule type" value="Genomic_DNA"/>
</dbReference>
<feature type="transmembrane region" description="Helical" evidence="2">
    <location>
        <begin position="12"/>
        <end position="31"/>
    </location>
</feature>
<dbReference type="Proteomes" id="UP000483004">
    <property type="component" value="Unassembled WGS sequence"/>
</dbReference>
<feature type="region of interest" description="Disordered" evidence="1">
    <location>
        <begin position="60"/>
        <end position="80"/>
    </location>
</feature>
<evidence type="ECO:0000256" key="1">
    <source>
        <dbReference type="SAM" id="MobiDB-lite"/>
    </source>
</evidence>
<sequence>MSGTAHRRRHGQAGLLVALFVVAGLVFSYGLGHGLPDRVCIENGMSVPAEVAAALHHTAAEPGGPASAGRAPTGHAPASHTAPVHGVPVHGVPVHGVPGHPGPAATSLSAPLRLPPLAPADACLCLAVLFALMLLGLATGRRALLRLPARGGRAPAPPPGGFFSPVSLASLQVLRL</sequence>
<gene>
    <name evidence="3" type="ORF">F9B16_08535</name>
</gene>
<name>A0A6L3W322_9ACTN</name>
<comment type="caution">
    <text evidence="3">The sequence shown here is derived from an EMBL/GenBank/DDBJ whole genome shotgun (WGS) entry which is preliminary data.</text>
</comment>
<evidence type="ECO:0000256" key="2">
    <source>
        <dbReference type="SAM" id="Phobius"/>
    </source>
</evidence>
<keyword evidence="4" id="KW-1185">Reference proteome</keyword>
<keyword evidence="2" id="KW-0812">Transmembrane</keyword>
<protein>
    <submittedName>
        <fullName evidence="3">Uncharacterized protein</fullName>
    </submittedName>
</protein>
<proteinExistence type="predicted"/>
<organism evidence="3 4">
    <name type="scientific">Actinomadura montaniterrae</name>
    <dbReference type="NCBI Taxonomy" id="1803903"/>
    <lineage>
        <taxon>Bacteria</taxon>
        <taxon>Bacillati</taxon>
        <taxon>Actinomycetota</taxon>
        <taxon>Actinomycetes</taxon>
        <taxon>Streptosporangiales</taxon>
        <taxon>Thermomonosporaceae</taxon>
        <taxon>Actinomadura</taxon>
    </lineage>
</organism>
<keyword evidence="2" id="KW-1133">Transmembrane helix</keyword>
<evidence type="ECO:0000313" key="4">
    <source>
        <dbReference type="Proteomes" id="UP000483004"/>
    </source>
</evidence>
<feature type="transmembrane region" description="Helical" evidence="2">
    <location>
        <begin position="117"/>
        <end position="138"/>
    </location>
</feature>
<evidence type="ECO:0000313" key="3">
    <source>
        <dbReference type="EMBL" id="KAB2385996.1"/>
    </source>
</evidence>
<dbReference type="AlphaFoldDB" id="A0A6L3W322"/>
<reference evidence="3 4" key="1">
    <citation type="submission" date="2019-09" db="EMBL/GenBank/DDBJ databases">
        <title>Actinomadura physcomitrii sp. nov., a novel actinomycete isolated from moss [Physcomitrium sphaericum (Ludw) Fuernr].</title>
        <authorList>
            <person name="Liu C."/>
            <person name="Zhuang X."/>
        </authorList>
    </citation>
    <scope>NUCLEOTIDE SEQUENCE [LARGE SCALE GENOMIC DNA]</scope>
    <source>
        <strain evidence="3 4">CYP1-1B</strain>
    </source>
</reference>
<dbReference type="RefSeq" id="WP_151539448.1">
    <property type="nucleotide sequence ID" value="NZ_WBMR01000016.1"/>
</dbReference>